<feature type="domain" description="Tetracyclin repressor-like C-terminal" evidence="3">
    <location>
        <begin position="2"/>
        <end position="64"/>
    </location>
</feature>
<dbReference type="SUPFAM" id="SSF48498">
    <property type="entry name" value="Tetracyclin repressor-like, C-terminal domain"/>
    <property type="match status" value="1"/>
</dbReference>
<dbReference type="EMBL" id="JAUMSQ010000221">
    <property type="protein sequence ID" value="MDO3638565.1"/>
    <property type="molecule type" value="Genomic_DNA"/>
</dbReference>
<evidence type="ECO:0000256" key="2">
    <source>
        <dbReference type="ARBA" id="ARBA00023163"/>
    </source>
</evidence>
<organism evidence="4 5">
    <name type="scientific">Mycolicibacterium arseniciresistens</name>
    <dbReference type="NCBI Taxonomy" id="3062257"/>
    <lineage>
        <taxon>Bacteria</taxon>
        <taxon>Bacillati</taxon>
        <taxon>Actinomycetota</taxon>
        <taxon>Actinomycetes</taxon>
        <taxon>Mycobacteriales</taxon>
        <taxon>Mycobacteriaceae</taxon>
        <taxon>Mycolicibacterium</taxon>
    </lineage>
</organism>
<reference evidence="4" key="1">
    <citation type="submission" date="2023-07" db="EMBL/GenBank/DDBJ databases">
        <title>Mycolicibacterium sp. nov., a novel bacterial species.</title>
        <authorList>
            <person name="Cao Y."/>
        </authorList>
    </citation>
    <scope>NUCLEOTIDE SEQUENCE</scope>
    <source>
        <strain evidence="4">KC 300</strain>
    </source>
</reference>
<evidence type="ECO:0000313" key="4">
    <source>
        <dbReference type="EMBL" id="MDO3638565.1"/>
    </source>
</evidence>
<dbReference type="Proteomes" id="UP001168823">
    <property type="component" value="Unassembled WGS sequence"/>
</dbReference>
<dbReference type="InterPro" id="IPR011075">
    <property type="entry name" value="TetR_C"/>
</dbReference>
<dbReference type="InterPro" id="IPR036271">
    <property type="entry name" value="Tet_transcr_reg_TetR-rel_C_sf"/>
</dbReference>
<keyword evidence="2" id="KW-0804">Transcription</keyword>
<protein>
    <submittedName>
        <fullName evidence="4">TetR family transcriptional regulator C-terminal domain-containing protein</fullName>
    </submittedName>
</protein>
<feature type="non-terminal residue" evidence="4">
    <location>
        <position position="1"/>
    </location>
</feature>
<comment type="caution">
    <text evidence="4">The sequence shown here is derived from an EMBL/GenBank/DDBJ whole genome shotgun (WGS) entry which is preliminary data.</text>
</comment>
<gene>
    <name evidence="4" type="ORF">Q2100_22695</name>
</gene>
<accession>A0ABT8UP01</accession>
<dbReference type="Pfam" id="PF16925">
    <property type="entry name" value="TetR_C_13"/>
    <property type="match status" value="1"/>
</dbReference>
<name>A0ABT8UP01_9MYCO</name>
<keyword evidence="5" id="KW-1185">Reference proteome</keyword>
<evidence type="ECO:0000313" key="5">
    <source>
        <dbReference type="Proteomes" id="UP001168823"/>
    </source>
</evidence>
<sequence length="74" mass="7723">AAVGALERWRSVLAAAIRDGQQSGEFAPDIDAGAAAELIVDAWEGAALRAKSTGESTPIDNVTALIFDRILSVR</sequence>
<evidence type="ECO:0000259" key="3">
    <source>
        <dbReference type="Pfam" id="PF16925"/>
    </source>
</evidence>
<dbReference type="Gene3D" id="1.10.357.10">
    <property type="entry name" value="Tetracycline Repressor, domain 2"/>
    <property type="match status" value="1"/>
</dbReference>
<evidence type="ECO:0000256" key="1">
    <source>
        <dbReference type="ARBA" id="ARBA00023015"/>
    </source>
</evidence>
<keyword evidence="1" id="KW-0805">Transcription regulation</keyword>
<dbReference type="RefSeq" id="WP_302915874.1">
    <property type="nucleotide sequence ID" value="NZ_JAUMSQ010000221.1"/>
</dbReference>
<proteinExistence type="predicted"/>